<organism evidence="4 5">
    <name type="scientific">Brevibacterium aurantiacum</name>
    <dbReference type="NCBI Taxonomy" id="273384"/>
    <lineage>
        <taxon>Bacteria</taxon>
        <taxon>Bacillati</taxon>
        <taxon>Actinomycetota</taxon>
        <taxon>Actinomycetes</taxon>
        <taxon>Micrococcales</taxon>
        <taxon>Brevibacteriaceae</taxon>
        <taxon>Brevibacterium</taxon>
    </lineage>
</organism>
<evidence type="ECO:0000313" key="4">
    <source>
        <dbReference type="EMBL" id="PCC44912.1"/>
    </source>
</evidence>
<evidence type="ECO:0000256" key="1">
    <source>
        <dbReference type="SAM" id="Coils"/>
    </source>
</evidence>
<dbReference type="Pfam" id="PF02371">
    <property type="entry name" value="Transposase_20"/>
    <property type="match status" value="1"/>
</dbReference>
<feature type="domain" description="Transposase IS110-like N-terminal" evidence="2">
    <location>
        <begin position="13"/>
        <end position="159"/>
    </location>
</feature>
<dbReference type="GO" id="GO:0003677">
    <property type="term" value="F:DNA binding"/>
    <property type="evidence" value="ECO:0007669"/>
    <property type="project" value="InterPro"/>
</dbReference>
<dbReference type="InterPro" id="IPR003346">
    <property type="entry name" value="Transposase_20"/>
</dbReference>
<sequence length="409" mass="44369">MGPAFDDTAGFIAGVDTHDQTHTLAILTNTGGVESTTTFDADKHGYQALIDTLTTTGNILAIGVEGTNSYGAGLTRALVDAGYGVTEVLRPTRQVRRLHGKSDPIDAIAAARTVLAGDGTSRAKDTQTPAEALRFLLTARTQLVHAMTAMISCIRSLLVTAPEELRATYRGMPTARLISRLATSRPGTQPTTPATAAAYSLKQMAQTYRDHQKRADELDEQMNGLLIDAYPNLLAIYGASTVTAAELAVTAGGNPKRIRSEAAFASLCGVAPIPASSGKTNRHRVNHGGDRRGNKALHRIALVRMRHDSCTQAYVQRRLGEGKTKKDVLRCLKRTIAREVYKALIRPQVMDTTAAEGQQLADERVRRHISLSRAAQALNTYPARISDIEKHRRPLPVLTDQYKKWLEAA</sequence>
<name>A0A2A3YYN9_BREAU</name>
<comment type="caution">
    <text evidence="4">The sequence shown here is derived from an EMBL/GenBank/DDBJ whole genome shotgun (WGS) entry which is preliminary data.</text>
</comment>
<proteinExistence type="predicted"/>
<dbReference type="NCBIfam" id="NF033542">
    <property type="entry name" value="transpos_IS110"/>
    <property type="match status" value="1"/>
</dbReference>
<dbReference type="AlphaFoldDB" id="A0A2A3YYN9"/>
<feature type="domain" description="Transposase IS116/IS110/IS902 C-terminal" evidence="3">
    <location>
        <begin position="232"/>
        <end position="316"/>
    </location>
</feature>
<protein>
    <submittedName>
        <fullName evidence="4">IS110 family transposase</fullName>
    </submittedName>
</protein>
<dbReference type="Proteomes" id="UP000217564">
    <property type="component" value="Unassembled WGS sequence"/>
</dbReference>
<dbReference type="Pfam" id="PF01548">
    <property type="entry name" value="DEDD_Tnp_IS110"/>
    <property type="match status" value="1"/>
</dbReference>
<evidence type="ECO:0000313" key="5">
    <source>
        <dbReference type="Proteomes" id="UP000217564"/>
    </source>
</evidence>
<evidence type="ECO:0000259" key="3">
    <source>
        <dbReference type="Pfam" id="PF02371"/>
    </source>
</evidence>
<dbReference type="RefSeq" id="WP_009884448.1">
    <property type="nucleotide sequence ID" value="NZ_AAGP01000033.1"/>
</dbReference>
<feature type="coiled-coil region" evidence="1">
    <location>
        <begin position="201"/>
        <end position="228"/>
    </location>
</feature>
<keyword evidence="1" id="KW-0175">Coiled coil</keyword>
<dbReference type="EMBL" id="NRGP01000041">
    <property type="protein sequence ID" value="PCC44912.1"/>
    <property type="molecule type" value="Genomic_DNA"/>
</dbReference>
<dbReference type="InterPro" id="IPR047650">
    <property type="entry name" value="Transpos_IS110"/>
</dbReference>
<evidence type="ECO:0000259" key="2">
    <source>
        <dbReference type="Pfam" id="PF01548"/>
    </source>
</evidence>
<dbReference type="GO" id="GO:0004803">
    <property type="term" value="F:transposase activity"/>
    <property type="evidence" value="ECO:0007669"/>
    <property type="project" value="InterPro"/>
</dbReference>
<dbReference type="GO" id="GO:0006313">
    <property type="term" value="P:DNA transposition"/>
    <property type="evidence" value="ECO:0007669"/>
    <property type="project" value="InterPro"/>
</dbReference>
<dbReference type="PANTHER" id="PTHR33055:SF16">
    <property type="entry name" value="TRANSPOSASE FOR INSERTION SEQUENCE ELEMENT IS1547"/>
    <property type="match status" value="1"/>
</dbReference>
<reference evidence="4 5" key="1">
    <citation type="journal article" date="2017" name="Elife">
        <title>Extensive horizontal gene transfer in cheese-associated bacteria.</title>
        <authorList>
            <person name="Bonham K.S."/>
            <person name="Wolfe B.E."/>
            <person name="Dutton R.J."/>
        </authorList>
    </citation>
    <scope>NUCLEOTIDE SEQUENCE [LARGE SCALE GENOMIC DNA]</scope>
    <source>
        <strain evidence="4 5">947_7</strain>
    </source>
</reference>
<accession>A0A2A3YYN9</accession>
<dbReference type="PANTHER" id="PTHR33055">
    <property type="entry name" value="TRANSPOSASE FOR INSERTION SEQUENCE ELEMENT IS1111A"/>
    <property type="match status" value="1"/>
</dbReference>
<gene>
    <name evidence="4" type="ORF">CIK64_18455</name>
</gene>
<dbReference type="InterPro" id="IPR002525">
    <property type="entry name" value="Transp_IS110-like_N"/>
</dbReference>